<dbReference type="RefSeq" id="WP_194030508.1">
    <property type="nucleotide sequence ID" value="NZ_JADEWZ010000024.1"/>
</dbReference>
<evidence type="ECO:0000256" key="1">
    <source>
        <dbReference type="HAMAP-Rule" id="MF_01086"/>
    </source>
</evidence>
<keyword evidence="3" id="KW-1185">Reference proteome</keyword>
<protein>
    <recommendedName>
        <fullName evidence="1">UPF0284 protein IQ249_15915</fullName>
    </recommendedName>
</protein>
<dbReference type="PANTHER" id="PTHR38811">
    <property type="match status" value="1"/>
</dbReference>
<name>A0A8J7E124_9CYAN</name>
<evidence type="ECO:0000313" key="2">
    <source>
        <dbReference type="EMBL" id="MBE9117386.1"/>
    </source>
</evidence>
<dbReference type="InterPro" id="IPR002805">
    <property type="entry name" value="Nict_dMeBzImd_PRibTrfase_arc"/>
</dbReference>
<organism evidence="2 3">
    <name type="scientific">Lusitaniella coriacea LEGE 07157</name>
    <dbReference type="NCBI Taxonomy" id="945747"/>
    <lineage>
        <taxon>Bacteria</taxon>
        <taxon>Bacillati</taxon>
        <taxon>Cyanobacteriota</taxon>
        <taxon>Cyanophyceae</taxon>
        <taxon>Spirulinales</taxon>
        <taxon>Lusitaniellaceae</taxon>
        <taxon>Lusitaniella</taxon>
    </lineage>
</organism>
<sequence>MIRIYTQQRRGQQWLQHHQHCCPRFVCILGFTETGLIEGISAAGATPADRQYTAIADAEFLVNGVQPHPKYPLPPLQCGASPVFISRTAIEALKIPVDLINAGLPHPLPVPAIDLKGRPARCITTGQALPLETVKHLFEEGLAWGEALIARQPNTYLILGECVVGGTTTALSVLTGLGVDALGKVNSSHPHCNHSQKWSVVQEGLTEAGLLPILEEVDPFVLITAVGDPMQIVAAGMTIAASRKGGVLLAGGTQMLAVYALVRAISRRYHLFWEPDRVAVGTTRWVAEDATGDTVGLGNTIGEVPLLGTTLSFATSRYSNLRAYEQGYVKEGVGAGGCAIATHLHQGWTGMQLLVAIETLVAQLSEPYSP</sequence>
<evidence type="ECO:0000313" key="3">
    <source>
        <dbReference type="Proteomes" id="UP000654482"/>
    </source>
</evidence>
<dbReference type="SUPFAM" id="SSF52733">
    <property type="entry name" value="Nicotinate mononucleotide:5,6-dimethylbenzimidazole phosphoribosyltransferase (CobT)"/>
    <property type="match status" value="1"/>
</dbReference>
<dbReference type="NCBIfam" id="TIGR00303">
    <property type="entry name" value="nicotinate mononucleotide-dependent phosphoribosyltransferase CobT"/>
    <property type="match status" value="1"/>
</dbReference>
<dbReference type="CDD" id="cd02439">
    <property type="entry name" value="DMB-PRT_CobT"/>
    <property type="match status" value="1"/>
</dbReference>
<dbReference type="NCBIfam" id="NF003373">
    <property type="entry name" value="PRK04447.1-6"/>
    <property type="match status" value="1"/>
</dbReference>
<gene>
    <name evidence="2" type="ORF">IQ249_15915</name>
</gene>
<dbReference type="EMBL" id="JADEWZ010000024">
    <property type="protein sequence ID" value="MBE9117386.1"/>
    <property type="molecule type" value="Genomic_DNA"/>
</dbReference>
<dbReference type="HAMAP" id="MF_01086">
    <property type="entry name" value="UPF0284"/>
    <property type="match status" value="1"/>
</dbReference>
<dbReference type="InterPro" id="IPR003200">
    <property type="entry name" value="Nict_dMeBzImd_PRibTrfase"/>
</dbReference>
<comment type="similarity">
    <text evidence="1">Belongs to the UPF0284 family.</text>
</comment>
<accession>A0A8J7E124</accession>
<dbReference type="Gene3D" id="3.40.50.10210">
    <property type="match status" value="1"/>
</dbReference>
<dbReference type="PANTHER" id="PTHR38811:SF1">
    <property type="entry name" value="UPF0284 PROTEIN SLL1500"/>
    <property type="match status" value="1"/>
</dbReference>
<dbReference type="GO" id="GO:0008939">
    <property type="term" value="F:nicotinate-nucleotide-dimethylbenzimidazole phosphoribosyltransferase activity"/>
    <property type="evidence" value="ECO:0007669"/>
    <property type="project" value="InterPro"/>
</dbReference>
<dbReference type="InterPro" id="IPR036087">
    <property type="entry name" value="Nict_dMeBzImd_PRibTrfase_sf"/>
</dbReference>
<reference evidence="2" key="1">
    <citation type="submission" date="2020-10" db="EMBL/GenBank/DDBJ databases">
        <authorList>
            <person name="Castelo-Branco R."/>
            <person name="Eusebio N."/>
            <person name="Adriana R."/>
            <person name="Vieira A."/>
            <person name="Brugerolle De Fraissinette N."/>
            <person name="Rezende De Castro R."/>
            <person name="Schneider M.P."/>
            <person name="Vasconcelos V."/>
            <person name="Leao P.N."/>
        </authorList>
    </citation>
    <scope>NUCLEOTIDE SEQUENCE</scope>
    <source>
        <strain evidence="2">LEGE 07157</strain>
    </source>
</reference>
<dbReference type="Proteomes" id="UP000654482">
    <property type="component" value="Unassembled WGS sequence"/>
</dbReference>
<comment type="caution">
    <text evidence="2">The sequence shown here is derived from an EMBL/GenBank/DDBJ whole genome shotgun (WGS) entry which is preliminary data.</text>
</comment>
<proteinExistence type="inferred from homology"/>
<dbReference type="AlphaFoldDB" id="A0A8J7E124"/>